<gene>
    <name evidence="1" type="ORF">WFP14_08540</name>
</gene>
<comment type="caution">
    <text evidence="1">The sequence shown here is derived from an EMBL/GenBank/DDBJ whole genome shotgun (WGS) entry which is preliminary data.</text>
</comment>
<dbReference type="RefSeq" id="WP_408573460.1">
    <property type="nucleotide sequence ID" value="NZ_JBBEST010000002.1"/>
</dbReference>
<keyword evidence="2" id="KW-1185">Reference proteome</keyword>
<accession>A0ABW9EXZ0</accession>
<reference evidence="1 2" key="1">
    <citation type="journal article" date="2024" name="Infect. Genet. Evol.">
        <title>Characteristics and comparative genome analysis of Yersinia enterocolitica and related species associated with human infections in Switzerland 2019-2023.</title>
        <authorList>
            <person name="Stevens M.J.A."/>
            <person name="Horlbog J.A."/>
            <person name="Diethelm A."/>
            <person name="Stephan R."/>
            <person name="Nuesch-Inderbinen M."/>
        </authorList>
    </citation>
    <scope>NUCLEOTIDE SEQUENCE [LARGE SCALE GENOMIC DNA]</scope>
    <source>
        <strain evidence="1 2">N20-0302</strain>
    </source>
</reference>
<name>A0ABW9EXZ0_9GAMM</name>
<proteinExistence type="predicted"/>
<organism evidence="1 2">
    <name type="scientific">Yersinia proxima</name>
    <dbReference type="NCBI Taxonomy" id="2890316"/>
    <lineage>
        <taxon>Bacteria</taxon>
        <taxon>Pseudomonadati</taxon>
        <taxon>Pseudomonadota</taxon>
        <taxon>Gammaproteobacteria</taxon>
        <taxon>Enterobacterales</taxon>
        <taxon>Yersiniaceae</taxon>
        <taxon>Yersinia</taxon>
    </lineage>
</organism>
<protein>
    <submittedName>
        <fullName evidence="1">Uncharacterized protein</fullName>
    </submittedName>
</protein>
<evidence type="ECO:0000313" key="1">
    <source>
        <dbReference type="EMBL" id="MFM1346603.1"/>
    </source>
</evidence>
<dbReference type="Proteomes" id="UP001629523">
    <property type="component" value="Unassembled WGS sequence"/>
</dbReference>
<evidence type="ECO:0000313" key="2">
    <source>
        <dbReference type="Proteomes" id="UP001629523"/>
    </source>
</evidence>
<sequence>MNNIEELREHCEEMIAISRMQYAYIPASSIITLIDRIEKAEKESKQWYSVVEAAISDDAEWRKQSNTASEAIGYLTTGIVMLKERAEKAEAALSAANEKLSKPVVLPRMHVGFDGVSTNAGDSVRNKAISDCAETIRVAGFTVEGDTNPIVIVPAPAGVVMRPQFEKPLERCAAARDGECHHKDCPQLRDNEPMATGRHCPIDNWDDE</sequence>
<dbReference type="EMBL" id="JBBEST010000002">
    <property type="protein sequence ID" value="MFM1346603.1"/>
    <property type="molecule type" value="Genomic_DNA"/>
</dbReference>